<dbReference type="RefSeq" id="WP_378266318.1">
    <property type="nucleotide sequence ID" value="NZ_JBHUKR010000007.1"/>
</dbReference>
<dbReference type="PANTHER" id="PTHR40758:SF1">
    <property type="entry name" value="CONSERVED PROTEIN"/>
    <property type="match status" value="1"/>
</dbReference>
<dbReference type="InterPro" id="IPR034660">
    <property type="entry name" value="DinB/YfiT-like"/>
</dbReference>
<dbReference type="PANTHER" id="PTHR40758">
    <property type="entry name" value="CONSERVED PROTEIN"/>
    <property type="match status" value="1"/>
</dbReference>
<proteinExistence type="predicted"/>
<dbReference type="Proteomes" id="UP001597417">
    <property type="component" value="Unassembled WGS sequence"/>
</dbReference>
<accession>A0ABW5FVW8</accession>
<dbReference type="Pfam" id="PF11716">
    <property type="entry name" value="MDMPI_N"/>
    <property type="match status" value="1"/>
</dbReference>
<gene>
    <name evidence="2" type="ORF">ACFSXZ_18815</name>
</gene>
<sequence length="244" mass="26242">MRHEWYLTAIRNQCAELRSAAIEAGPDAEVPTCPKWTVARLVGHLARVQSWARAAVGATAGHDVRAGDPPQAWDDLLSWWDEQVTGLLAELEEPEKPAWTPFARMPGTTGAWAWRQAHEAAIHRLDAEHARAGDADPNAVPALLFDPDFAADGIEELTTLMVPSIRRADEAADGGTVLLHATDVALSWTVRIEPGATPETTRGGSAGDLTIAGTADAVYRRLWGRPSHASVTGETGLLETLRAP</sequence>
<feature type="domain" description="Mycothiol-dependent maleylpyruvate isomerase metal-binding" evidence="1">
    <location>
        <begin position="8"/>
        <end position="127"/>
    </location>
</feature>
<comment type="caution">
    <text evidence="2">The sequence shown here is derived from an EMBL/GenBank/DDBJ whole genome shotgun (WGS) entry which is preliminary data.</text>
</comment>
<reference evidence="3" key="1">
    <citation type="journal article" date="2019" name="Int. J. Syst. Evol. Microbiol.">
        <title>The Global Catalogue of Microorganisms (GCM) 10K type strain sequencing project: providing services to taxonomists for standard genome sequencing and annotation.</title>
        <authorList>
            <consortium name="The Broad Institute Genomics Platform"/>
            <consortium name="The Broad Institute Genome Sequencing Center for Infectious Disease"/>
            <person name="Wu L."/>
            <person name="Ma J."/>
        </authorList>
    </citation>
    <scope>NUCLEOTIDE SEQUENCE [LARGE SCALE GENOMIC DNA]</scope>
    <source>
        <strain evidence="3">CGMCC 4.7645</strain>
    </source>
</reference>
<evidence type="ECO:0000259" key="1">
    <source>
        <dbReference type="Pfam" id="PF11716"/>
    </source>
</evidence>
<protein>
    <submittedName>
        <fullName evidence="2">Maleylpyruvate isomerase family mycothiol-dependent enzyme</fullName>
    </submittedName>
</protein>
<dbReference type="InterPro" id="IPR024344">
    <property type="entry name" value="MDMPI_metal-binding"/>
</dbReference>
<organism evidence="2 3">
    <name type="scientific">Amycolatopsis pigmentata</name>
    <dbReference type="NCBI Taxonomy" id="450801"/>
    <lineage>
        <taxon>Bacteria</taxon>
        <taxon>Bacillati</taxon>
        <taxon>Actinomycetota</taxon>
        <taxon>Actinomycetes</taxon>
        <taxon>Pseudonocardiales</taxon>
        <taxon>Pseudonocardiaceae</taxon>
        <taxon>Amycolatopsis</taxon>
    </lineage>
</organism>
<dbReference type="SUPFAM" id="SSF109854">
    <property type="entry name" value="DinB/YfiT-like putative metalloenzymes"/>
    <property type="match status" value="1"/>
</dbReference>
<name>A0ABW5FVW8_9PSEU</name>
<dbReference type="NCBIfam" id="TIGR03083">
    <property type="entry name" value="maleylpyruvate isomerase family mycothiol-dependent enzyme"/>
    <property type="match status" value="1"/>
</dbReference>
<dbReference type="InterPro" id="IPR017517">
    <property type="entry name" value="Maleyloyr_isom"/>
</dbReference>
<dbReference type="EMBL" id="JBHUKR010000007">
    <property type="protein sequence ID" value="MFD2418379.1"/>
    <property type="molecule type" value="Genomic_DNA"/>
</dbReference>
<evidence type="ECO:0000313" key="3">
    <source>
        <dbReference type="Proteomes" id="UP001597417"/>
    </source>
</evidence>
<evidence type="ECO:0000313" key="2">
    <source>
        <dbReference type="EMBL" id="MFD2418379.1"/>
    </source>
</evidence>
<keyword evidence="3" id="KW-1185">Reference proteome</keyword>
<dbReference type="GO" id="GO:0016853">
    <property type="term" value="F:isomerase activity"/>
    <property type="evidence" value="ECO:0007669"/>
    <property type="project" value="UniProtKB-KW"/>
</dbReference>
<keyword evidence="2" id="KW-0413">Isomerase</keyword>